<evidence type="ECO:0000313" key="5">
    <source>
        <dbReference type="EMBL" id="KAA6318210.1"/>
    </source>
</evidence>
<dbReference type="InterPro" id="IPR013131">
    <property type="entry name" value="Mannitol_DH_N"/>
</dbReference>
<dbReference type="AlphaFoldDB" id="A0A5J4QB21"/>
<dbReference type="GO" id="GO:0019592">
    <property type="term" value="P:mannitol catabolic process"/>
    <property type="evidence" value="ECO:0007669"/>
    <property type="project" value="TreeGrafter"/>
</dbReference>
<dbReference type="GO" id="GO:0009026">
    <property type="term" value="F:tagaturonate reductase activity"/>
    <property type="evidence" value="ECO:0007669"/>
    <property type="project" value="UniProtKB-EC"/>
</dbReference>
<dbReference type="PRINTS" id="PR00084">
    <property type="entry name" value="MTLDHDRGNASE"/>
</dbReference>
<evidence type="ECO:0000256" key="2">
    <source>
        <dbReference type="ARBA" id="ARBA00023027"/>
    </source>
</evidence>
<dbReference type="PANTHER" id="PTHR30524:SF0">
    <property type="entry name" value="ALTRONATE OXIDOREDUCTASE-RELATED"/>
    <property type="match status" value="1"/>
</dbReference>
<comment type="caution">
    <text evidence="5">The sequence shown here is derived from an EMBL/GenBank/DDBJ whole genome shotgun (WGS) entry which is preliminary data.</text>
</comment>
<evidence type="ECO:0000259" key="3">
    <source>
        <dbReference type="Pfam" id="PF01232"/>
    </source>
</evidence>
<dbReference type="EMBL" id="SNRY01004269">
    <property type="protein sequence ID" value="KAA6318210.1"/>
    <property type="molecule type" value="Genomic_DNA"/>
</dbReference>
<keyword evidence="1 5" id="KW-0560">Oxidoreductase</keyword>
<evidence type="ECO:0000259" key="4">
    <source>
        <dbReference type="Pfam" id="PF08125"/>
    </source>
</evidence>
<name>A0A5J4QB21_9ZZZZ</name>
<feature type="domain" description="Mannitol dehydrogenase N-terminal" evidence="3">
    <location>
        <begin position="17"/>
        <end position="261"/>
    </location>
</feature>
<dbReference type="SUPFAM" id="SSF48179">
    <property type="entry name" value="6-phosphogluconate dehydrogenase C-terminal domain-like"/>
    <property type="match status" value="1"/>
</dbReference>
<evidence type="ECO:0000256" key="1">
    <source>
        <dbReference type="ARBA" id="ARBA00023002"/>
    </source>
</evidence>
<dbReference type="InterPro" id="IPR000669">
    <property type="entry name" value="Mannitol_DH"/>
</dbReference>
<dbReference type="GO" id="GO:0005829">
    <property type="term" value="C:cytosol"/>
    <property type="evidence" value="ECO:0007669"/>
    <property type="project" value="TreeGrafter"/>
</dbReference>
<dbReference type="NCBIfam" id="NF002969">
    <property type="entry name" value="PRK03643.1"/>
    <property type="match status" value="1"/>
</dbReference>
<dbReference type="Gene3D" id="3.40.50.720">
    <property type="entry name" value="NAD(P)-binding Rossmann-like Domain"/>
    <property type="match status" value="1"/>
</dbReference>
<dbReference type="Pfam" id="PF01232">
    <property type="entry name" value="Mannitol_dh"/>
    <property type="match status" value="1"/>
</dbReference>
<protein>
    <submittedName>
        <fullName evidence="5">Tagaturonate reductase</fullName>
        <ecNumber evidence="5">1.1.1.58</ecNumber>
    </submittedName>
</protein>
<proteinExistence type="predicted"/>
<dbReference type="InterPro" id="IPR013118">
    <property type="entry name" value="Mannitol_DH_C"/>
</dbReference>
<keyword evidence="2" id="KW-0520">NAD</keyword>
<dbReference type="InterPro" id="IPR036291">
    <property type="entry name" value="NAD(P)-bd_dom_sf"/>
</dbReference>
<sequence>MKELNKQTINKPELPVKILQFGEGNFLRAFVDWMIHKANEAGEMNHGVVTVQPIQQGLTGILKKQGCLYHVYLEGIKDKQAVKEVTLVKSIVDALNPYEEYETYKKLFLTSGLEMIISNTTETGIRYEEGDDLNALPPKSYPAKITALLYQRFQKFNGAADKGLLIICCELIEDNGSTLREYVLKHAACNQLSNDFTAWIKSACHFYDTLVDRIVPGFPKETINAIKEEIGFNDNLVVKGEFFHVWAIGGDDIIKEKLPLDKAGLNVLFMEDIKPFRAKKVRILNGSHTAMVPVALQMGCETVKDAFNNPLIEKYINRMVDEEVLPVIDEDKEALKKFAGKILERFYNPFIKHYLKDISLNSLSKWETRNFPTIKDNFGKQHKQAGLTAFSFAALLVLYSGKSEINFTPNDTPEFVDFIKNTFNPNHTEEWVTNIINNQGMWTADLSNIPGFANSVAASVNLILKRGMKNALEEILNNRNEQIFENQSCR</sequence>
<dbReference type="Gene3D" id="1.10.1040.10">
    <property type="entry name" value="N-(1-d-carboxylethyl)-l-norvaline Dehydrogenase, domain 2"/>
    <property type="match status" value="1"/>
</dbReference>
<dbReference type="Pfam" id="PF08125">
    <property type="entry name" value="Mannitol_dh_C"/>
    <property type="match status" value="1"/>
</dbReference>
<feature type="domain" description="Mannitol dehydrogenase C-terminal" evidence="4">
    <location>
        <begin position="272"/>
        <end position="461"/>
    </location>
</feature>
<reference evidence="5" key="1">
    <citation type="submission" date="2019-03" db="EMBL/GenBank/DDBJ databases">
        <title>Single cell metagenomics reveals metabolic interactions within the superorganism composed of flagellate Streblomastix strix and complex community of Bacteroidetes bacteria on its surface.</title>
        <authorList>
            <person name="Treitli S.C."/>
            <person name="Kolisko M."/>
            <person name="Husnik F."/>
            <person name="Keeling P."/>
            <person name="Hampl V."/>
        </authorList>
    </citation>
    <scope>NUCLEOTIDE SEQUENCE</scope>
    <source>
        <strain evidence="5">STM</strain>
    </source>
</reference>
<gene>
    <name evidence="5" type="ORF">EZS27_031754</name>
</gene>
<dbReference type="SUPFAM" id="SSF51735">
    <property type="entry name" value="NAD(P)-binding Rossmann-fold domains"/>
    <property type="match status" value="1"/>
</dbReference>
<dbReference type="GO" id="GO:0008926">
    <property type="term" value="F:mannitol-1-phosphate 5-dehydrogenase activity"/>
    <property type="evidence" value="ECO:0007669"/>
    <property type="project" value="TreeGrafter"/>
</dbReference>
<dbReference type="PANTHER" id="PTHR30524">
    <property type="entry name" value="MANNITOL-1-PHOSPHATE 5-DEHYDROGENASE"/>
    <property type="match status" value="1"/>
</dbReference>
<accession>A0A5J4QB21</accession>
<dbReference type="EC" id="1.1.1.58" evidence="5"/>
<dbReference type="InterPro" id="IPR008927">
    <property type="entry name" value="6-PGluconate_DH-like_C_sf"/>
</dbReference>
<organism evidence="5">
    <name type="scientific">termite gut metagenome</name>
    <dbReference type="NCBI Taxonomy" id="433724"/>
    <lineage>
        <taxon>unclassified sequences</taxon>
        <taxon>metagenomes</taxon>
        <taxon>organismal metagenomes</taxon>
    </lineage>
</organism>
<dbReference type="InterPro" id="IPR013328">
    <property type="entry name" value="6PGD_dom2"/>
</dbReference>